<proteinExistence type="predicted"/>
<evidence type="ECO:0000313" key="1">
    <source>
        <dbReference type="EMBL" id="MEL0630765.1"/>
    </source>
</evidence>
<protein>
    <submittedName>
        <fullName evidence="1">Helix-turn-helix domain-containing protein</fullName>
    </submittedName>
</protein>
<sequence>MEHIKKTDFKVLARQQTSLQMKMRLLALAHFQDGHSRTQIAQFLKVSRTSVNKWVSIYLSEG</sequence>
<keyword evidence="2" id="KW-1185">Reference proteome</keyword>
<organism evidence="1 2">
    <name type="scientific">Psychromonas aquatilis</name>
    <dbReference type="NCBI Taxonomy" id="2005072"/>
    <lineage>
        <taxon>Bacteria</taxon>
        <taxon>Pseudomonadati</taxon>
        <taxon>Pseudomonadota</taxon>
        <taxon>Gammaproteobacteria</taxon>
        <taxon>Alteromonadales</taxon>
        <taxon>Psychromonadaceae</taxon>
        <taxon>Psychromonas</taxon>
    </lineage>
</organism>
<dbReference type="InterPro" id="IPR009057">
    <property type="entry name" value="Homeodomain-like_sf"/>
</dbReference>
<dbReference type="EMBL" id="JBAKAZ010000086">
    <property type="protein sequence ID" value="MEL0630765.1"/>
    <property type="molecule type" value="Genomic_DNA"/>
</dbReference>
<dbReference type="Pfam" id="PF13384">
    <property type="entry name" value="HTH_23"/>
    <property type="match status" value="1"/>
</dbReference>
<gene>
    <name evidence="1" type="ORF">V6256_14240</name>
</gene>
<dbReference type="Proteomes" id="UP001369082">
    <property type="component" value="Unassembled WGS sequence"/>
</dbReference>
<name>A0ABU9GU43_9GAMM</name>
<reference evidence="1 2" key="1">
    <citation type="submission" date="2024-02" db="EMBL/GenBank/DDBJ databases">
        <title>Bacteria isolated from the canopy kelp, Nereocystis luetkeana.</title>
        <authorList>
            <person name="Pfister C.A."/>
            <person name="Younker I.T."/>
            <person name="Light S.H."/>
        </authorList>
    </citation>
    <scope>NUCLEOTIDE SEQUENCE [LARGE SCALE GENOMIC DNA]</scope>
    <source>
        <strain evidence="1 2">TI.1.05</strain>
    </source>
</reference>
<evidence type="ECO:0000313" key="2">
    <source>
        <dbReference type="Proteomes" id="UP001369082"/>
    </source>
</evidence>
<accession>A0ABU9GU43</accession>
<comment type="caution">
    <text evidence="1">The sequence shown here is derived from an EMBL/GenBank/DDBJ whole genome shotgun (WGS) entry which is preliminary data.</text>
</comment>
<feature type="non-terminal residue" evidence="1">
    <location>
        <position position="62"/>
    </location>
</feature>
<dbReference type="SUPFAM" id="SSF46689">
    <property type="entry name" value="Homeodomain-like"/>
    <property type="match status" value="1"/>
</dbReference>